<evidence type="ECO:0000313" key="1">
    <source>
        <dbReference type="EMBL" id="BCA98318.1"/>
    </source>
</evidence>
<name>A0A6F8TDG6_ACIBA</name>
<dbReference type="GO" id="GO:0006364">
    <property type="term" value="P:rRNA processing"/>
    <property type="evidence" value="ECO:0007669"/>
    <property type="project" value="TreeGrafter"/>
</dbReference>
<dbReference type="GO" id="GO:0005737">
    <property type="term" value="C:cytoplasm"/>
    <property type="evidence" value="ECO:0007669"/>
    <property type="project" value="TreeGrafter"/>
</dbReference>
<accession>A0A6F8TDG6</accession>
<dbReference type="EMBL" id="AP022836">
    <property type="protein sequence ID" value="BCA98318.1"/>
    <property type="molecule type" value="Genomic_DNA"/>
</dbReference>
<dbReference type="Gene3D" id="2.40.50.140">
    <property type="entry name" value="Nucleic acid-binding proteins"/>
    <property type="match status" value="1"/>
</dbReference>
<proteinExistence type="predicted"/>
<dbReference type="PANTHER" id="PTHR30001">
    <property type="entry name" value="RIBONUCLEASE"/>
    <property type="match status" value="1"/>
</dbReference>
<dbReference type="InterPro" id="IPR004659">
    <property type="entry name" value="RNase_E/G"/>
</dbReference>
<protein>
    <submittedName>
        <fullName evidence="1">Uncharacterized protein</fullName>
    </submittedName>
</protein>
<organism evidence="1">
    <name type="scientific">Acinetobacter baumannii</name>
    <dbReference type="NCBI Taxonomy" id="470"/>
    <lineage>
        <taxon>Bacteria</taxon>
        <taxon>Pseudomonadati</taxon>
        <taxon>Pseudomonadota</taxon>
        <taxon>Gammaproteobacteria</taxon>
        <taxon>Moraxellales</taxon>
        <taxon>Moraxellaceae</taxon>
        <taxon>Acinetobacter</taxon>
        <taxon>Acinetobacter calcoaceticus/baumannii complex</taxon>
    </lineage>
</organism>
<sequence length="97" mass="11146">MSEELLINVTPMECRVALIENGTVNELYVERTVKRGLVGNIYKGKVVRVLPGMQAAFVDIGLSERPFCILMIWFGHVHSQLQMCLNYFIQGRFLPFR</sequence>
<dbReference type="SUPFAM" id="SSF50249">
    <property type="entry name" value="Nucleic acid-binding proteins"/>
    <property type="match status" value="1"/>
</dbReference>
<dbReference type="AlphaFoldDB" id="A0A6F8TDG6"/>
<dbReference type="PANTHER" id="PTHR30001:SF0">
    <property type="entry name" value="RIBONUCLEASE G"/>
    <property type="match status" value="1"/>
</dbReference>
<gene>
    <name evidence="1" type="ORF">ATCC19606_06540</name>
</gene>
<dbReference type="GO" id="GO:0004540">
    <property type="term" value="F:RNA nuclease activity"/>
    <property type="evidence" value="ECO:0007669"/>
    <property type="project" value="InterPro"/>
</dbReference>
<dbReference type="GO" id="GO:0003723">
    <property type="term" value="F:RNA binding"/>
    <property type="evidence" value="ECO:0007669"/>
    <property type="project" value="InterPro"/>
</dbReference>
<dbReference type="InterPro" id="IPR012340">
    <property type="entry name" value="NA-bd_OB-fold"/>
</dbReference>
<reference evidence="1" key="1">
    <citation type="submission" date="2020-03" db="EMBL/GenBank/DDBJ databases">
        <title>Complete genome sequence of Acinetobacter baumannii ATCC19606T, which is a model strain for tolerization of antimicrobial agents.</title>
        <authorList>
            <person name="Tsubouchi T."/>
            <person name="Suzuki M."/>
            <person name="Niki M."/>
            <person name="Oinuma K."/>
            <person name="Niki M."/>
            <person name="Shibayama K."/>
            <person name="Kakeya H."/>
            <person name="Kaneko Y."/>
        </authorList>
    </citation>
    <scope>NUCLEOTIDE SEQUENCE</scope>
    <source>
        <strain evidence="1">ATCC19606</strain>
    </source>
</reference>